<dbReference type="GO" id="GO:0005525">
    <property type="term" value="F:GTP binding"/>
    <property type="evidence" value="ECO:0007669"/>
    <property type="project" value="InterPro"/>
</dbReference>
<dbReference type="STRING" id="109376.A0A0D3A259"/>
<dbReference type="Pfam" id="PF00071">
    <property type="entry name" value="Ras"/>
    <property type="match status" value="1"/>
</dbReference>
<evidence type="ECO:0000313" key="3">
    <source>
        <dbReference type="Proteomes" id="UP000032141"/>
    </source>
</evidence>
<reference evidence="2 3" key="1">
    <citation type="journal article" date="2014" name="Genome Biol.">
        <title>Transcriptome and methylome profiling reveals relics of genome dominance in the mesopolyploid Brassica oleracea.</title>
        <authorList>
            <person name="Parkin I.A."/>
            <person name="Koh C."/>
            <person name="Tang H."/>
            <person name="Robinson S.J."/>
            <person name="Kagale S."/>
            <person name="Clarke W.E."/>
            <person name="Town C.D."/>
            <person name="Nixon J."/>
            <person name="Krishnakumar V."/>
            <person name="Bidwell S.L."/>
            <person name="Denoeud F."/>
            <person name="Belcram H."/>
            <person name="Links M.G."/>
            <person name="Just J."/>
            <person name="Clarke C."/>
            <person name="Bender T."/>
            <person name="Huebert T."/>
            <person name="Mason A.S."/>
            <person name="Pires J.C."/>
            <person name="Barker G."/>
            <person name="Moore J."/>
            <person name="Walley P.G."/>
            <person name="Manoli S."/>
            <person name="Batley J."/>
            <person name="Edwards D."/>
            <person name="Nelson M.N."/>
            <person name="Wang X."/>
            <person name="Paterson A.H."/>
            <person name="King G."/>
            <person name="Bancroft I."/>
            <person name="Chalhoub B."/>
            <person name="Sharpe A.G."/>
        </authorList>
    </citation>
    <scope>NUCLEOTIDE SEQUENCE</scope>
    <source>
        <strain evidence="2 3">cv. TO1000</strain>
    </source>
</reference>
<dbReference type="InterPro" id="IPR001806">
    <property type="entry name" value="Small_GTPase"/>
</dbReference>
<dbReference type="Proteomes" id="UP000032141">
    <property type="component" value="Chromosome C1"/>
</dbReference>
<dbReference type="HOGENOM" id="CLU_788345_0_0_1"/>
<feature type="compositionally biased region" description="Basic and acidic residues" evidence="1">
    <location>
        <begin position="8"/>
        <end position="17"/>
    </location>
</feature>
<evidence type="ECO:0000313" key="2">
    <source>
        <dbReference type="EnsemblPlants" id="Bo1g007850.1"/>
    </source>
</evidence>
<dbReference type="AlphaFoldDB" id="A0A0D3A259"/>
<proteinExistence type="predicted"/>
<dbReference type="Gene3D" id="3.40.50.300">
    <property type="entry name" value="P-loop containing nucleotide triphosphate hydrolases"/>
    <property type="match status" value="1"/>
</dbReference>
<keyword evidence="3" id="KW-1185">Reference proteome</keyword>
<organism evidence="2 3">
    <name type="scientific">Brassica oleracea var. oleracea</name>
    <dbReference type="NCBI Taxonomy" id="109376"/>
    <lineage>
        <taxon>Eukaryota</taxon>
        <taxon>Viridiplantae</taxon>
        <taxon>Streptophyta</taxon>
        <taxon>Embryophyta</taxon>
        <taxon>Tracheophyta</taxon>
        <taxon>Spermatophyta</taxon>
        <taxon>Magnoliopsida</taxon>
        <taxon>eudicotyledons</taxon>
        <taxon>Gunneridae</taxon>
        <taxon>Pentapetalae</taxon>
        <taxon>rosids</taxon>
        <taxon>malvids</taxon>
        <taxon>Brassicales</taxon>
        <taxon>Brassicaceae</taxon>
        <taxon>Brassiceae</taxon>
        <taxon>Brassica</taxon>
    </lineage>
</organism>
<dbReference type="EnsemblPlants" id="Bo1g007850.1">
    <property type="protein sequence ID" value="Bo1g007850.1"/>
    <property type="gene ID" value="Bo1g007850"/>
</dbReference>
<dbReference type="GO" id="GO:0003924">
    <property type="term" value="F:GTPase activity"/>
    <property type="evidence" value="ECO:0007669"/>
    <property type="project" value="InterPro"/>
</dbReference>
<dbReference type="SUPFAM" id="SSF52540">
    <property type="entry name" value="P-loop containing nucleoside triphosphate hydrolases"/>
    <property type="match status" value="1"/>
</dbReference>
<dbReference type="Gramene" id="Bo1g007850.1">
    <property type="protein sequence ID" value="Bo1g007850.1"/>
    <property type="gene ID" value="Bo1g007850"/>
</dbReference>
<protein>
    <submittedName>
        <fullName evidence="2">Uncharacterized protein</fullName>
    </submittedName>
</protein>
<sequence>MEGEEESKEQMRERVEEIASGTVEGGRPAGARNDSAKESAVLALLHSIDTKSKLAVAKVALLFWFLISLIKKKKTFLSLVVSVPLESHLCVSPFTPSRAPPLCGLHSPTIEQGGASCPLSSLTAVLCSSIHRALLHTATVWPSSPRRSSHPSQSITVSVTKRHHDSTCSKSSFSGAFLLQRNHASPSESKWRRETMAFRQKVLLPSSGHWKMVLTLSLWLREEVGGVLLVYDISRQQTFQSIGRWLNELHTHSDMNVVTFFVHSLRIGKATVEAPKQWWKLRQTRLWSSTALASPPHHHHRFIKEQGKEKQWCDIAAFPDQAWCGGEVVVVRWRCEHHGRRRLKKNVVWWPY</sequence>
<name>A0A0D3A259_BRAOL</name>
<evidence type="ECO:0000256" key="1">
    <source>
        <dbReference type="SAM" id="MobiDB-lite"/>
    </source>
</evidence>
<accession>A0A0D3A259</accession>
<dbReference type="InterPro" id="IPR027417">
    <property type="entry name" value="P-loop_NTPase"/>
</dbReference>
<dbReference type="eggNOG" id="KOG0087">
    <property type="taxonomic scope" value="Eukaryota"/>
</dbReference>
<feature type="region of interest" description="Disordered" evidence="1">
    <location>
        <begin position="1"/>
        <end position="33"/>
    </location>
</feature>
<reference evidence="2" key="2">
    <citation type="submission" date="2015-03" db="UniProtKB">
        <authorList>
            <consortium name="EnsemblPlants"/>
        </authorList>
    </citation>
    <scope>IDENTIFICATION</scope>
</reference>